<evidence type="ECO:0000256" key="3">
    <source>
        <dbReference type="ARBA" id="ARBA00022801"/>
    </source>
</evidence>
<dbReference type="AlphaFoldDB" id="A0A172TQJ5"/>
<dbReference type="EC" id="3.5.1.28" evidence="2"/>
<dbReference type="PATRIC" id="fig|1492898.3.peg.40"/>
<keyword evidence="4" id="KW-0732">Signal</keyword>
<dbReference type="SMART" id="SM00646">
    <property type="entry name" value="Ami_3"/>
    <property type="match status" value="1"/>
</dbReference>
<evidence type="ECO:0000313" key="7">
    <source>
        <dbReference type="Proteomes" id="UP000077177"/>
    </source>
</evidence>
<gene>
    <name evidence="6" type="ORF">SY85_00190</name>
</gene>
<evidence type="ECO:0000313" key="6">
    <source>
        <dbReference type="EMBL" id="ANE49154.1"/>
    </source>
</evidence>
<dbReference type="GO" id="GO:0030288">
    <property type="term" value="C:outer membrane-bounded periplasmic space"/>
    <property type="evidence" value="ECO:0007669"/>
    <property type="project" value="TreeGrafter"/>
</dbReference>
<sequence>MLKKTSFTLSFLFLFVLSSSLYAQNQSPALKKIIIDAGHGGKDQGAEGLVTTEAQICLAISKKLGDQIGIVFPDIKTLFTRTTDIIPGNKSNKDEGLRYRADFANQSSADLFISIHCNSAGRAPGGWNERRIVDYDEKVSYVGKGKKKKKVVRKIPIYESFYIPNTTKGTETYIWTAKENSHKEQMVSIPEPSSEEDSSIVVPDDDPTIKALRLLYTRKYFAKSYQFADFVQQEFIKSGRINRGVKQRNEKGIWVLHATGMPSVLIEVGFISNKEEEAYLISNDGQNEIVGNIIEAIRNYMQFIQKQKTDKNTTATTQILNSKFDNIQSDDKKVNGY</sequence>
<dbReference type="STRING" id="1492898.SY85_00190"/>
<dbReference type="Gene3D" id="3.40.630.40">
    <property type="entry name" value="Zn-dependent exopeptidases"/>
    <property type="match status" value="1"/>
</dbReference>
<keyword evidence="3" id="KW-0378">Hydrolase</keyword>
<dbReference type="SUPFAM" id="SSF53187">
    <property type="entry name" value="Zn-dependent exopeptidases"/>
    <property type="match status" value="1"/>
</dbReference>
<dbReference type="RefSeq" id="WP_066401164.1">
    <property type="nucleotide sequence ID" value="NZ_CP011390.1"/>
</dbReference>
<feature type="domain" description="MurNAc-LAA" evidence="5">
    <location>
        <begin position="101"/>
        <end position="298"/>
    </location>
</feature>
<reference evidence="7" key="1">
    <citation type="submission" date="2015-01" db="EMBL/GenBank/DDBJ databases">
        <title>Flavisolibacter sp./LCS9/ whole genome sequencing.</title>
        <authorList>
            <person name="Kim M.K."/>
            <person name="Srinivasan S."/>
            <person name="Lee J.-J."/>
        </authorList>
    </citation>
    <scope>NUCLEOTIDE SEQUENCE [LARGE SCALE GENOMIC DNA]</scope>
    <source>
        <strain evidence="7">LCS9</strain>
    </source>
</reference>
<feature type="chain" id="PRO_5008000992" description="N-acetylmuramoyl-L-alanine amidase" evidence="4">
    <location>
        <begin position="24"/>
        <end position="337"/>
    </location>
</feature>
<dbReference type="InterPro" id="IPR002508">
    <property type="entry name" value="MurNAc-LAA_cat"/>
</dbReference>
<dbReference type="Pfam" id="PF01520">
    <property type="entry name" value="Amidase_3"/>
    <property type="match status" value="1"/>
</dbReference>
<evidence type="ECO:0000259" key="5">
    <source>
        <dbReference type="SMART" id="SM00646"/>
    </source>
</evidence>
<dbReference type="InterPro" id="IPR050695">
    <property type="entry name" value="N-acetylmuramoyl_amidase_3"/>
</dbReference>
<comment type="catalytic activity">
    <reaction evidence="1">
        <text>Hydrolyzes the link between N-acetylmuramoyl residues and L-amino acid residues in certain cell-wall glycopeptides.</text>
        <dbReference type="EC" id="3.5.1.28"/>
    </reaction>
</comment>
<dbReference type="KEGG" id="fla:SY85_00190"/>
<evidence type="ECO:0000256" key="1">
    <source>
        <dbReference type="ARBA" id="ARBA00001561"/>
    </source>
</evidence>
<accession>A0A172TQJ5</accession>
<dbReference type="PANTHER" id="PTHR30404">
    <property type="entry name" value="N-ACETYLMURAMOYL-L-ALANINE AMIDASE"/>
    <property type="match status" value="1"/>
</dbReference>
<name>A0A172TQJ5_9BACT</name>
<reference evidence="6 7" key="2">
    <citation type="journal article" date="2016" name="Int. J. Syst. Evol. Microbiol.">
        <title>Flavisolibacter tropicus sp. nov., isolated from tropical soil.</title>
        <authorList>
            <person name="Lee J.J."/>
            <person name="Kang M.S."/>
            <person name="Kim G.S."/>
            <person name="Lee C.S."/>
            <person name="Lim S."/>
            <person name="Lee J."/>
            <person name="Roh S.H."/>
            <person name="Kang H."/>
            <person name="Ha J.M."/>
            <person name="Bae S."/>
            <person name="Jung H.Y."/>
            <person name="Kim M.K."/>
        </authorList>
    </citation>
    <scope>NUCLEOTIDE SEQUENCE [LARGE SCALE GENOMIC DNA]</scope>
    <source>
        <strain evidence="6 7">LCS9</strain>
    </source>
</reference>
<dbReference type="Proteomes" id="UP000077177">
    <property type="component" value="Chromosome"/>
</dbReference>
<organism evidence="6 7">
    <name type="scientific">Flavisolibacter tropicus</name>
    <dbReference type="NCBI Taxonomy" id="1492898"/>
    <lineage>
        <taxon>Bacteria</taxon>
        <taxon>Pseudomonadati</taxon>
        <taxon>Bacteroidota</taxon>
        <taxon>Chitinophagia</taxon>
        <taxon>Chitinophagales</taxon>
        <taxon>Chitinophagaceae</taxon>
        <taxon>Flavisolibacter</taxon>
    </lineage>
</organism>
<protein>
    <recommendedName>
        <fullName evidence="2">N-acetylmuramoyl-L-alanine amidase</fullName>
        <ecNumber evidence="2">3.5.1.28</ecNumber>
    </recommendedName>
</protein>
<keyword evidence="7" id="KW-1185">Reference proteome</keyword>
<dbReference type="OrthoDB" id="9806267at2"/>
<evidence type="ECO:0000256" key="4">
    <source>
        <dbReference type="SAM" id="SignalP"/>
    </source>
</evidence>
<evidence type="ECO:0000256" key="2">
    <source>
        <dbReference type="ARBA" id="ARBA00011901"/>
    </source>
</evidence>
<dbReference type="GO" id="GO:0009253">
    <property type="term" value="P:peptidoglycan catabolic process"/>
    <property type="evidence" value="ECO:0007669"/>
    <property type="project" value="InterPro"/>
</dbReference>
<proteinExistence type="predicted"/>
<dbReference type="EMBL" id="CP011390">
    <property type="protein sequence ID" value="ANE49154.1"/>
    <property type="molecule type" value="Genomic_DNA"/>
</dbReference>
<dbReference type="CDD" id="cd02696">
    <property type="entry name" value="MurNAc-LAA"/>
    <property type="match status" value="1"/>
</dbReference>
<dbReference type="PANTHER" id="PTHR30404:SF0">
    <property type="entry name" value="N-ACETYLMURAMOYL-L-ALANINE AMIDASE AMIC"/>
    <property type="match status" value="1"/>
</dbReference>
<feature type="signal peptide" evidence="4">
    <location>
        <begin position="1"/>
        <end position="23"/>
    </location>
</feature>
<dbReference type="GO" id="GO:0008745">
    <property type="term" value="F:N-acetylmuramoyl-L-alanine amidase activity"/>
    <property type="evidence" value="ECO:0007669"/>
    <property type="project" value="UniProtKB-EC"/>
</dbReference>